<dbReference type="GO" id="GO:0016747">
    <property type="term" value="F:acyltransferase activity, transferring groups other than amino-acyl groups"/>
    <property type="evidence" value="ECO:0007669"/>
    <property type="project" value="InterPro"/>
</dbReference>
<gene>
    <name evidence="2" type="ORF">ERL59_11835</name>
</gene>
<accession>A0A6N9Q481</accession>
<reference evidence="2 3" key="1">
    <citation type="submission" date="2019-01" db="EMBL/GenBank/DDBJ databases">
        <title>Chengkuizengella sp. nov., isolated from deep-sea sediment of East Pacific Ocean.</title>
        <authorList>
            <person name="Yang J."/>
            <person name="Lai Q."/>
            <person name="Shao Z."/>
        </authorList>
    </citation>
    <scope>NUCLEOTIDE SEQUENCE [LARGE SCALE GENOMIC DNA]</scope>
    <source>
        <strain evidence="2 3">YPA3-1-1</strain>
    </source>
</reference>
<evidence type="ECO:0000313" key="3">
    <source>
        <dbReference type="Proteomes" id="UP000448943"/>
    </source>
</evidence>
<dbReference type="OrthoDB" id="9795206at2"/>
<dbReference type="Gene3D" id="3.40.630.30">
    <property type="match status" value="1"/>
</dbReference>
<dbReference type="CDD" id="cd04301">
    <property type="entry name" value="NAT_SF"/>
    <property type="match status" value="1"/>
</dbReference>
<dbReference type="EMBL" id="SIJB01000027">
    <property type="protein sequence ID" value="NBI29649.1"/>
    <property type="molecule type" value="Genomic_DNA"/>
</dbReference>
<comment type="caution">
    <text evidence="2">The sequence shown here is derived from an EMBL/GenBank/DDBJ whole genome shotgun (WGS) entry which is preliminary data.</text>
</comment>
<protein>
    <submittedName>
        <fullName evidence="2">N-acetyltransferase</fullName>
    </submittedName>
</protein>
<dbReference type="InterPro" id="IPR016181">
    <property type="entry name" value="Acyl_CoA_acyltransferase"/>
</dbReference>
<dbReference type="PANTHER" id="PTHR43415">
    <property type="entry name" value="SPERMIDINE N(1)-ACETYLTRANSFERASE"/>
    <property type="match status" value="1"/>
</dbReference>
<dbReference type="InterPro" id="IPR000182">
    <property type="entry name" value="GNAT_dom"/>
</dbReference>
<dbReference type="PANTHER" id="PTHR43415:SF5">
    <property type="entry name" value="ACETYLTRANSFERASE"/>
    <property type="match status" value="1"/>
</dbReference>
<name>A0A6N9Q481_9BACL</name>
<dbReference type="Pfam" id="PF13302">
    <property type="entry name" value="Acetyltransf_3"/>
    <property type="match status" value="1"/>
</dbReference>
<dbReference type="RefSeq" id="WP_160646459.1">
    <property type="nucleotide sequence ID" value="NZ_SIJB01000027.1"/>
</dbReference>
<evidence type="ECO:0000313" key="2">
    <source>
        <dbReference type="EMBL" id="NBI29649.1"/>
    </source>
</evidence>
<keyword evidence="2" id="KW-0808">Transferase</keyword>
<sequence length="179" mass="21342">MKSSQLFVGDKLKLTAIRESDISDLLKWYEDADFLNFFTAEAAFPKQASEIKKWIDSSNSNEYRFAVRLIDVEQIIGIIELDGILWNHRTAWITMAIGDKEYWSKGFGTEMLTLALRYSFRELNLYRLQLTVFSYNERAITLYEKLRFKKEGVYREFLERDGKRYDMFLYGLLKDEYNQ</sequence>
<dbReference type="SUPFAM" id="SSF55729">
    <property type="entry name" value="Acyl-CoA N-acyltransferases (Nat)"/>
    <property type="match status" value="1"/>
</dbReference>
<dbReference type="AlphaFoldDB" id="A0A6N9Q481"/>
<dbReference type="PROSITE" id="PS51186">
    <property type="entry name" value="GNAT"/>
    <property type="match status" value="1"/>
</dbReference>
<feature type="domain" description="N-acetyltransferase" evidence="1">
    <location>
        <begin position="12"/>
        <end position="175"/>
    </location>
</feature>
<keyword evidence="3" id="KW-1185">Reference proteome</keyword>
<organism evidence="2 3">
    <name type="scientific">Chengkuizengella marina</name>
    <dbReference type="NCBI Taxonomy" id="2507566"/>
    <lineage>
        <taxon>Bacteria</taxon>
        <taxon>Bacillati</taxon>
        <taxon>Bacillota</taxon>
        <taxon>Bacilli</taxon>
        <taxon>Bacillales</taxon>
        <taxon>Paenibacillaceae</taxon>
        <taxon>Chengkuizengella</taxon>
    </lineage>
</organism>
<dbReference type="Proteomes" id="UP000448943">
    <property type="component" value="Unassembled WGS sequence"/>
</dbReference>
<proteinExistence type="predicted"/>
<evidence type="ECO:0000259" key="1">
    <source>
        <dbReference type="PROSITE" id="PS51186"/>
    </source>
</evidence>